<evidence type="ECO:0000256" key="1">
    <source>
        <dbReference type="SAM" id="MobiDB-lite"/>
    </source>
</evidence>
<organism evidence="2 3">
    <name type="scientific">Fasciolopsis buskii</name>
    <dbReference type="NCBI Taxonomy" id="27845"/>
    <lineage>
        <taxon>Eukaryota</taxon>
        <taxon>Metazoa</taxon>
        <taxon>Spiralia</taxon>
        <taxon>Lophotrochozoa</taxon>
        <taxon>Platyhelminthes</taxon>
        <taxon>Trematoda</taxon>
        <taxon>Digenea</taxon>
        <taxon>Plagiorchiida</taxon>
        <taxon>Echinostomata</taxon>
        <taxon>Echinostomatoidea</taxon>
        <taxon>Fasciolidae</taxon>
        <taxon>Fasciolopsis</taxon>
    </lineage>
</organism>
<comment type="caution">
    <text evidence="2">The sequence shown here is derived from an EMBL/GenBank/DDBJ whole genome shotgun (WGS) entry which is preliminary data.</text>
</comment>
<feature type="compositionally biased region" description="Polar residues" evidence="1">
    <location>
        <begin position="1"/>
        <end position="15"/>
    </location>
</feature>
<gene>
    <name evidence="2" type="ORF">FBUS_00944</name>
</gene>
<keyword evidence="3" id="KW-1185">Reference proteome</keyword>
<accession>A0A8E0RMX9</accession>
<dbReference type="Proteomes" id="UP000728185">
    <property type="component" value="Unassembled WGS sequence"/>
</dbReference>
<evidence type="ECO:0000313" key="2">
    <source>
        <dbReference type="EMBL" id="KAA0183508.1"/>
    </source>
</evidence>
<name>A0A8E0RMX9_9TREM</name>
<evidence type="ECO:0000313" key="3">
    <source>
        <dbReference type="Proteomes" id="UP000728185"/>
    </source>
</evidence>
<feature type="region of interest" description="Disordered" evidence="1">
    <location>
        <begin position="1"/>
        <end position="21"/>
    </location>
</feature>
<dbReference type="AlphaFoldDB" id="A0A8E0RMX9"/>
<protein>
    <submittedName>
        <fullName evidence="2">Uncharacterized protein</fullName>
    </submittedName>
</protein>
<proteinExistence type="predicted"/>
<sequence>MFESISNSLQPTVSPSDAGWSIPADKFQGFPGVALTVCEDSERDTWPKPNSSSRRLHNADGAHCRLFDVAASVLSPISGRPKREITDGMGIQRNRIWKLDRSI</sequence>
<dbReference type="EMBL" id="LUCM01011753">
    <property type="protein sequence ID" value="KAA0183508.1"/>
    <property type="molecule type" value="Genomic_DNA"/>
</dbReference>
<reference evidence="2" key="1">
    <citation type="submission" date="2019-05" db="EMBL/GenBank/DDBJ databases">
        <title>Annotation for the trematode Fasciolopsis buski.</title>
        <authorList>
            <person name="Choi Y.-J."/>
        </authorList>
    </citation>
    <scope>NUCLEOTIDE SEQUENCE</scope>
    <source>
        <strain evidence="2">HT</strain>
        <tissue evidence="2">Whole worm</tissue>
    </source>
</reference>